<evidence type="ECO:0000313" key="11">
    <source>
        <dbReference type="EMBL" id="AMB19002.1"/>
    </source>
</evidence>
<keyword evidence="6 10" id="KW-1133">Transmembrane helix</keyword>
<evidence type="ECO:0000256" key="3">
    <source>
        <dbReference type="ARBA" id="ARBA00022448"/>
    </source>
</evidence>
<dbReference type="Gene3D" id="1.20.1080.10">
    <property type="entry name" value="Glycerol uptake facilitator protein"/>
    <property type="match status" value="1"/>
</dbReference>
<proteinExistence type="evidence at transcript level"/>
<evidence type="ECO:0000256" key="2">
    <source>
        <dbReference type="ARBA" id="ARBA00006175"/>
    </source>
</evidence>
<sequence>MSDLRNRFGQLGMEALGAFMLVTTISISATTAPAAAPIAVGVILAAMIYAGGHVSGAHYNPALTLALFLRGGIALADVLLYMAAQLAGAVVGGLIGGLITGHTIAPKMGASSNHLQAFLAEAVFTGALAFVFLSTTSSEASKGNPYFGAAIASVVTVAGYTIAGVSGAVLNPAVGTGLVLTHNWLKVGYLVWLVAAQVVGAAGGVGAFWFVAPSDFAEVSDEARSMFEAARLRAREGASEARGLLPHRGEAGPSQG</sequence>
<dbReference type="SUPFAM" id="SSF81338">
    <property type="entry name" value="Aquaporin-like"/>
    <property type="match status" value="1"/>
</dbReference>
<keyword evidence="4" id="KW-1003">Cell membrane</keyword>
<dbReference type="EMBL" id="KT735044">
    <property type="protein sequence ID" value="AMB19002.1"/>
    <property type="molecule type" value="mRNA"/>
</dbReference>
<name>A0A109QIZ7_PYRYE</name>
<keyword evidence="5 8" id="KW-0812">Transmembrane</keyword>
<dbReference type="GO" id="GO:0015250">
    <property type="term" value="F:water channel activity"/>
    <property type="evidence" value="ECO:0007669"/>
    <property type="project" value="TreeGrafter"/>
</dbReference>
<dbReference type="GO" id="GO:0005886">
    <property type="term" value="C:plasma membrane"/>
    <property type="evidence" value="ECO:0007669"/>
    <property type="project" value="UniProtKB-SubCell"/>
</dbReference>
<dbReference type="InterPro" id="IPR022357">
    <property type="entry name" value="MIP_CS"/>
</dbReference>
<keyword evidence="3 8" id="KW-0813">Transport</keyword>
<dbReference type="Pfam" id="PF00230">
    <property type="entry name" value="MIP"/>
    <property type="match status" value="1"/>
</dbReference>
<evidence type="ECO:0000256" key="10">
    <source>
        <dbReference type="SAM" id="Phobius"/>
    </source>
</evidence>
<feature type="transmembrane region" description="Helical" evidence="10">
    <location>
        <begin position="117"/>
        <end position="134"/>
    </location>
</feature>
<feature type="transmembrane region" description="Helical" evidence="10">
    <location>
        <begin position="146"/>
        <end position="169"/>
    </location>
</feature>
<comment type="subcellular location">
    <subcellularLocation>
        <location evidence="1">Cell membrane</location>
        <topology evidence="1">Multi-pass membrane protein</topology>
    </subcellularLocation>
</comment>
<dbReference type="InterPro" id="IPR000425">
    <property type="entry name" value="MIP"/>
</dbReference>
<protein>
    <submittedName>
        <fullName evidence="11">Major intrinsic protein AQP2</fullName>
    </submittedName>
</protein>
<organism evidence="11">
    <name type="scientific">Pyropia yezoensis</name>
    <name type="common">Susabi-nori</name>
    <name type="synonym">Porphyra yezoensis</name>
    <dbReference type="NCBI Taxonomy" id="2788"/>
    <lineage>
        <taxon>Eukaryota</taxon>
        <taxon>Rhodophyta</taxon>
        <taxon>Bangiophyceae</taxon>
        <taxon>Bangiales</taxon>
        <taxon>Bangiaceae</taxon>
        <taxon>Pyropia</taxon>
    </lineage>
</organism>
<dbReference type="PRINTS" id="PR00783">
    <property type="entry name" value="MINTRINSICP"/>
</dbReference>
<keyword evidence="7 10" id="KW-0472">Membrane</keyword>
<feature type="transmembrane region" description="Helical" evidence="10">
    <location>
        <begin position="189"/>
        <end position="211"/>
    </location>
</feature>
<feature type="region of interest" description="Disordered" evidence="9">
    <location>
        <begin position="237"/>
        <end position="256"/>
    </location>
</feature>
<feature type="transmembrane region" description="Helical" evidence="10">
    <location>
        <begin position="21"/>
        <end position="50"/>
    </location>
</feature>
<dbReference type="AlphaFoldDB" id="A0A109QIZ7"/>
<dbReference type="PROSITE" id="PS00221">
    <property type="entry name" value="MIP"/>
    <property type="match status" value="1"/>
</dbReference>
<evidence type="ECO:0000256" key="1">
    <source>
        <dbReference type="ARBA" id="ARBA00004651"/>
    </source>
</evidence>
<accession>A0A109QIZ7</accession>
<feature type="transmembrane region" description="Helical" evidence="10">
    <location>
        <begin position="86"/>
        <end position="105"/>
    </location>
</feature>
<reference evidence="11" key="1">
    <citation type="submission" date="2015-09" db="EMBL/GenBank/DDBJ databases">
        <authorList>
            <person name="Jackson K.R."/>
            <person name="Lunt B.L."/>
            <person name="Fisher J.N.B."/>
            <person name="Gardner A.V."/>
            <person name="Bailey M.E."/>
            <person name="Deus L.M."/>
            <person name="Earl A.S."/>
            <person name="Gibby P.D."/>
            <person name="Hartmann K.A."/>
            <person name="Liu J.E."/>
            <person name="Manci A.M."/>
            <person name="Nielsen D.A."/>
            <person name="Solomon M.B."/>
            <person name="Breakwell D.P."/>
            <person name="Burnett S.H."/>
            <person name="Grose J.H."/>
        </authorList>
    </citation>
    <scope>NUCLEOTIDE SEQUENCE</scope>
</reference>
<dbReference type="InterPro" id="IPR034294">
    <property type="entry name" value="Aquaporin_transptr"/>
</dbReference>
<evidence type="ECO:0000256" key="5">
    <source>
        <dbReference type="ARBA" id="ARBA00022692"/>
    </source>
</evidence>
<dbReference type="InterPro" id="IPR023271">
    <property type="entry name" value="Aquaporin-like"/>
</dbReference>
<evidence type="ECO:0000256" key="4">
    <source>
        <dbReference type="ARBA" id="ARBA00022475"/>
    </source>
</evidence>
<evidence type="ECO:0000256" key="6">
    <source>
        <dbReference type="ARBA" id="ARBA00022989"/>
    </source>
</evidence>
<evidence type="ECO:0000256" key="8">
    <source>
        <dbReference type="RuleBase" id="RU000477"/>
    </source>
</evidence>
<dbReference type="PANTHER" id="PTHR19139">
    <property type="entry name" value="AQUAPORIN TRANSPORTER"/>
    <property type="match status" value="1"/>
</dbReference>
<evidence type="ECO:0000256" key="9">
    <source>
        <dbReference type="SAM" id="MobiDB-lite"/>
    </source>
</evidence>
<dbReference type="PANTHER" id="PTHR19139:SF199">
    <property type="entry name" value="MIP17260P"/>
    <property type="match status" value="1"/>
</dbReference>
<comment type="similarity">
    <text evidence="2 8">Belongs to the MIP/aquaporin (TC 1.A.8) family.</text>
</comment>
<evidence type="ECO:0000256" key="7">
    <source>
        <dbReference type="ARBA" id="ARBA00023136"/>
    </source>
</evidence>